<dbReference type="EMBL" id="JAINUG010000094">
    <property type="protein sequence ID" value="KAJ8397896.1"/>
    <property type="molecule type" value="Genomic_DNA"/>
</dbReference>
<keyword evidence="3" id="KW-1185">Reference proteome</keyword>
<dbReference type="Proteomes" id="UP001221898">
    <property type="component" value="Unassembled WGS sequence"/>
</dbReference>
<comment type="caution">
    <text evidence="2">The sequence shown here is derived from an EMBL/GenBank/DDBJ whole genome shotgun (WGS) entry which is preliminary data.</text>
</comment>
<proteinExistence type="predicted"/>
<evidence type="ECO:0000313" key="2">
    <source>
        <dbReference type="EMBL" id="KAJ8397896.1"/>
    </source>
</evidence>
<evidence type="ECO:0000256" key="1">
    <source>
        <dbReference type="SAM" id="MobiDB-lite"/>
    </source>
</evidence>
<feature type="compositionally biased region" description="Basic and acidic residues" evidence="1">
    <location>
        <begin position="74"/>
        <end position="91"/>
    </location>
</feature>
<name>A0AAD7SAR9_9TELE</name>
<organism evidence="2 3">
    <name type="scientific">Aldrovandia affinis</name>
    <dbReference type="NCBI Taxonomy" id="143900"/>
    <lineage>
        <taxon>Eukaryota</taxon>
        <taxon>Metazoa</taxon>
        <taxon>Chordata</taxon>
        <taxon>Craniata</taxon>
        <taxon>Vertebrata</taxon>
        <taxon>Euteleostomi</taxon>
        <taxon>Actinopterygii</taxon>
        <taxon>Neopterygii</taxon>
        <taxon>Teleostei</taxon>
        <taxon>Notacanthiformes</taxon>
        <taxon>Halosauridae</taxon>
        <taxon>Aldrovandia</taxon>
    </lineage>
</organism>
<feature type="region of interest" description="Disordered" evidence="1">
    <location>
        <begin position="49"/>
        <end position="129"/>
    </location>
</feature>
<accession>A0AAD7SAR9</accession>
<protein>
    <submittedName>
        <fullName evidence="2">Uncharacterized protein</fullName>
    </submittedName>
</protein>
<evidence type="ECO:0000313" key="3">
    <source>
        <dbReference type="Proteomes" id="UP001221898"/>
    </source>
</evidence>
<gene>
    <name evidence="2" type="ORF">AAFF_G00432430</name>
</gene>
<dbReference type="AlphaFoldDB" id="A0AAD7SAR9"/>
<sequence>MKSYVETLRGPKAHISLNTQRLPTQASLRANESVSTVAVWLSERARHGVEQEHVKSGNGKVGGAGHARTRSRGVRGEPKPDPHPKASDHQKRFSLFPDQLGSTTNLPPPVPSPRSILSEPPRKASTKHTSFCLSSARMSLCSPEQLSHAQELLGRDVSGSKRRRHAPRRDVTPCWLPVSSRRWKTKLTLRRRERRRKNTFPQR</sequence>
<reference evidence="2" key="1">
    <citation type="journal article" date="2023" name="Science">
        <title>Genome structures resolve the early diversification of teleost fishes.</title>
        <authorList>
            <person name="Parey E."/>
            <person name="Louis A."/>
            <person name="Montfort J."/>
            <person name="Bouchez O."/>
            <person name="Roques C."/>
            <person name="Iampietro C."/>
            <person name="Lluch J."/>
            <person name="Castinel A."/>
            <person name="Donnadieu C."/>
            <person name="Desvignes T."/>
            <person name="Floi Bucao C."/>
            <person name="Jouanno E."/>
            <person name="Wen M."/>
            <person name="Mejri S."/>
            <person name="Dirks R."/>
            <person name="Jansen H."/>
            <person name="Henkel C."/>
            <person name="Chen W.J."/>
            <person name="Zahm M."/>
            <person name="Cabau C."/>
            <person name="Klopp C."/>
            <person name="Thompson A.W."/>
            <person name="Robinson-Rechavi M."/>
            <person name="Braasch I."/>
            <person name="Lecointre G."/>
            <person name="Bobe J."/>
            <person name="Postlethwait J.H."/>
            <person name="Berthelot C."/>
            <person name="Roest Crollius H."/>
            <person name="Guiguen Y."/>
        </authorList>
    </citation>
    <scope>NUCLEOTIDE SEQUENCE</scope>
    <source>
        <strain evidence="2">NC1722</strain>
    </source>
</reference>